<evidence type="ECO:0000313" key="2">
    <source>
        <dbReference type="Proteomes" id="UP000440224"/>
    </source>
</evidence>
<organism evidence="1 2">
    <name type="scientific">Polyangium spumosum</name>
    <dbReference type="NCBI Taxonomy" id="889282"/>
    <lineage>
        <taxon>Bacteria</taxon>
        <taxon>Pseudomonadati</taxon>
        <taxon>Myxococcota</taxon>
        <taxon>Polyangia</taxon>
        <taxon>Polyangiales</taxon>
        <taxon>Polyangiaceae</taxon>
        <taxon>Polyangium</taxon>
    </lineage>
</organism>
<name>A0A6N7Q709_9BACT</name>
<dbReference type="RefSeq" id="WP_153824849.1">
    <property type="nucleotide sequence ID" value="NZ_WJIE01000024.1"/>
</dbReference>
<comment type="caution">
    <text evidence="1">The sequence shown here is derived from an EMBL/GenBank/DDBJ whole genome shotgun (WGS) entry which is preliminary data.</text>
</comment>
<accession>A0A6N7Q709</accession>
<reference evidence="1 2" key="1">
    <citation type="submission" date="2019-10" db="EMBL/GenBank/DDBJ databases">
        <title>A soil myxobacterium in the family Polyangiaceae.</title>
        <authorList>
            <person name="Li Y."/>
            <person name="Wang J."/>
        </authorList>
    </citation>
    <scope>NUCLEOTIDE SEQUENCE [LARGE SCALE GENOMIC DNA]</scope>
    <source>
        <strain evidence="1 2">DSM 14734</strain>
    </source>
</reference>
<dbReference type="Proteomes" id="UP000440224">
    <property type="component" value="Unassembled WGS sequence"/>
</dbReference>
<keyword evidence="2" id="KW-1185">Reference proteome</keyword>
<dbReference type="OrthoDB" id="33896at2"/>
<dbReference type="AlphaFoldDB" id="A0A6N7Q709"/>
<dbReference type="EMBL" id="WJIE01000024">
    <property type="protein sequence ID" value="MRG98074.1"/>
    <property type="molecule type" value="Genomic_DNA"/>
</dbReference>
<protein>
    <submittedName>
        <fullName evidence="1">Uncharacterized protein</fullName>
    </submittedName>
</protein>
<gene>
    <name evidence="1" type="ORF">GF068_40120</name>
</gene>
<sequence length="99" mass="10079">MIARLTPDDLSGSGEKPVTPAVQLELGVSALLDGLAFDEEGGLWTPLANGQLGRFAPSQLSASGTVTPETVLSTSELGAAHGVAIYPAPAGLPLHHRLP</sequence>
<evidence type="ECO:0000313" key="1">
    <source>
        <dbReference type="EMBL" id="MRG98074.1"/>
    </source>
</evidence>
<proteinExistence type="predicted"/>